<evidence type="ECO:0000256" key="3">
    <source>
        <dbReference type="ARBA" id="ARBA00022592"/>
    </source>
</evidence>
<keyword evidence="5" id="KW-0732">Signal</keyword>
<proteinExistence type="inferred from homology"/>
<dbReference type="GO" id="GO:0043190">
    <property type="term" value="C:ATP-binding cassette (ABC) transporter complex"/>
    <property type="evidence" value="ECO:0007669"/>
    <property type="project" value="InterPro"/>
</dbReference>
<dbReference type="CDD" id="cd13565">
    <property type="entry name" value="PBP2_PstS"/>
    <property type="match status" value="1"/>
</dbReference>
<dbReference type="AlphaFoldDB" id="A0A2W5Z107"/>
<evidence type="ECO:0000313" key="7">
    <source>
        <dbReference type="EMBL" id="PZR78820.1"/>
    </source>
</evidence>
<dbReference type="Proteomes" id="UP000248724">
    <property type="component" value="Unassembled WGS sequence"/>
</dbReference>
<dbReference type="InterPro" id="IPR024370">
    <property type="entry name" value="PBP_domain"/>
</dbReference>
<dbReference type="GO" id="GO:0035435">
    <property type="term" value="P:phosphate ion transmembrane transport"/>
    <property type="evidence" value="ECO:0007669"/>
    <property type="project" value="InterPro"/>
</dbReference>
<evidence type="ECO:0000259" key="6">
    <source>
        <dbReference type="Pfam" id="PF12849"/>
    </source>
</evidence>
<keyword evidence="2" id="KW-0813">Transport</keyword>
<evidence type="ECO:0000256" key="4">
    <source>
        <dbReference type="SAM" id="MobiDB-lite"/>
    </source>
</evidence>
<dbReference type="PANTHER" id="PTHR42996:SF1">
    <property type="entry name" value="PHOSPHATE-BINDING PROTEIN PSTS"/>
    <property type="match status" value="1"/>
</dbReference>
<accession>A0A2W5Z107</accession>
<organism evidence="7 8">
    <name type="scientific">Candidatus Aeolococcus gillhamiae</name>
    <dbReference type="NCBI Taxonomy" id="3127015"/>
    <lineage>
        <taxon>Bacteria</taxon>
        <taxon>Bacillati</taxon>
        <taxon>Candidatus Dormiibacterota</taxon>
        <taxon>Candidatus Dormibacteria</taxon>
        <taxon>Candidatus Aeolococcales</taxon>
        <taxon>Candidatus Aeolococcaceae</taxon>
        <taxon>Candidatus Aeolococcus</taxon>
    </lineage>
</organism>
<name>A0A2W5Z107_9BACT</name>
<reference evidence="7 8" key="1">
    <citation type="journal article" date="2017" name="Nature">
        <title>Atmospheric trace gases support primary production in Antarctic desert surface soil.</title>
        <authorList>
            <person name="Ji M."/>
            <person name="Greening C."/>
            <person name="Vanwonterghem I."/>
            <person name="Carere C.R."/>
            <person name="Bay S.K."/>
            <person name="Steen J.A."/>
            <person name="Montgomery K."/>
            <person name="Lines T."/>
            <person name="Beardall J."/>
            <person name="van Dorst J."/>
            <person name="Snape I."/>
            <person name="Stott M.B."/>
            <person name="Hugenholtz P."/>
            <person name="Ferrari B.C."/>
        </authorList>
    </citation>
    <scope>NUCLEOTIDE SEQUENCE [LARGE SCALE GENOMIC DNA]</scope>
    <source>
        <strain evidence="7">RRmetagenome_bin12</strain>
    </source>
</reference>
<dbReference type="PANTHER" id="PTHR42996">
    <property type="entry name" value="PHOSPHATE-BINDING PROTEIN PSTS"/>
    <property type="match status" value="1"/>
</dbReference>
<dbReference type="NCBIfam" id="TIGR00975">
    <property type="entry name" value="3a0107s03"/>
    <property type="match status" value="1"/>
</dbReference>
<feature type="signal peptide" evidence="5">
    <location>
        <begin position="1"/>
        <end position="22"/>
    </location>
</feature>
<evidence type="ECO:0000313" key="8">
    <source>
        <dbReference type="Proteomes" id="UP000248724"/>
    </source>
</evidence>
<dbReference type="PIRSF" id="PIRSF002756">
    <property type="entry name" value="PstS"/>
    <property type="match status" value="1"/>
</dbReference>
<protein>
    <submittedName>
        <fullName evidence="7">Phosphate ABC transporter substrate-binding protein PstS</fullName>
    </submittedName>
</protein>
<evidence type="ECO:0000256" key="2">
    <source>
        <dbReference type="ARBA" id="ARBA00022448"/>
    </source>
</evidence>
<dbReference type="InterPro" id="IPR050962">
    <property type="entry name" value="Phosphate-bind_PstS"/>
</dbReference>
<dbReference type="InterPro" id="IPR005673">
    <property type="entry name" value="ABC_phos-bd_PstS"/>
</dbReference>
<dbReference type="EMBL" id="QHBU01000239">
    <property type="protein sequence ID" value="PZR78820.1"/>
    <property type="molecule type" value="Genomic_DNA"/>
</dbReference>
<keyword evidence="3" id="KW-0592">Phosphate transport</keyword>
<sequence length="312" mass="31429">MAVTAIAAIAALSAACSSSSKTSTGNTTNTTSAAAGAKDSATLSGAGSTFVSTILQEWTKAYRSVAPGVTINYQPVGSGAGIQQLTSKTVDFAGSDVTLKPEEQQATGGPGSVAEVPWVAGAVAVEYNLPEMKNLKLSPATLAGIFAGKITKWNDAAIKADNQGASPPSTGISVVHRSDGSGTTQVFTEFLKATAPEVWTFGSGKDVPWPTGTGAKGSDGVTAGVKQSPGAIGYSELSFPKQASLGIASIKNKAGQFMAPTASAVTAALAGATVNPDLTLKLNYTPDDAAAYAMSTPTYLMFYKAGTDPAKS</sequence>
<dbReference type="SUPFAM" id="SSF53850">
    <property type="entry name" value="Periplasmic binding protein-like II"/>
    <property type="match status" value="1"/>
</dbReference>
<comment type="caution">
    <text evidence="7">The sequence shown here is derived from an EMBL/GenBank/DDBJ whole genome shotgun (WGS) entry which is preliminary data.</text>
</comment>
<evidence type="ECO:0000256" key="1">
    <source>
        <dbReference type="ARBA" id="ARBA00008725"/>
    </source>
</evidence>
<dbReference type="Gene3D" id="3.40.190.10">
    <property type="entry name" value="Periplasmic binding protein-like II"/>
    <property type="match status" value="2"/>
</dbReference>
<evidence type="ECO:0000256" key="5">
    <source>
        <dbReference type="SAM" id="SignalP"/>
    </source>
</evidence>
<comment type="similarity">
    <text evidence="1">Belongs to the PstS family.</text>
</comment>
<feature type="region of interest" description="Disordered" evidence="4">
    <location>
        <begin position="18"/>
        <end position="38"/>
    </location>
</feature>
<dbReference type="GO" id="GO:0042301">
    <property type="term" value="F:phosphate ion binding"/>
    <property type="evidence" value="ECO:0007669"/>
    <property type="project" value="InterPro"/>
</dbReference>
<gene>
    <name evidence="7" type="primary">pstS</name>
    <name evidence="7" type="ORF">DLM65_12040</name>
</gene>
<feature type="non-terminal residue" evidence="7">
    <location>
        <position position="312"/>
    </location>
</feature>
<dbReference type="Pfam" id="PF12849">
    <property type="entry name" value="PBP_like_2"/>
    <property type="match status" value="1"/>
</dbReference>
<feature type="domain" description="PBP" evidence="6">
    <location>
        <begin position="33"/>
        <end position="306"/>
    </location>
</feature>
<feature type="chain" id="PRO_5015867260" evidence="5">
    <location>
        <begin position="23"/>
        <end position="312"/>
    </location>
</feature>